<dbReference type="RefSeq" id="WP_220662134.1">
    <property type="nucleotide sequence ID" value="NZ_CP069370.1"/>
</dbReference>
<dbReference type="KEGG" id="nsm:JO391_19895"/>
<dbReference type="AlphaFoldDB" id="A0A8G0ZTN4"/>
<dbReference type="SUPFAM" id="SSF161084">
    <property type="entry name" value="MAPEG domain-like"/>
    <property type="match status" value="1"/>
</dbReference>
<dbReference type="Pfam" id="PF01124">
    <property type="entry name" value="MAPEG"/>
    <property type="match status" value="1"/>
</dbReference>
<feature type="transmembrane region" description="Helical" evidence="5">
    <location>
        <begin position="117"/>
        <end position="134"/>
    </location>
</feature>
<dbReference type="Gene3D" id="1.20.120.550">
    <property type="entry name" value="Membrane associated eicosanoid/glutathione metabolism-like domain"/>
    <property type="match status" value="1"/>
</dbReference>
<name>A0A8G0ZTN4_9RHOB</name>
<dbReference type="PANTHER" id="PTHR35371">
    <property type="entry name" value="INNER MEMBRANE PROTEIN"/>
    <property type="match status" value="1"/>
</dbReference>
<keyword evidence="4 5" id="KW-0472">Membrane</keyword>
<reference evidence="6" key="1">
    <citation type="submission" date="2021-02" db="EMBL/GenBank/DDBJ databases">
        <title>Rhodobacter shimadae sp. nov., an aerobic anoxygenic phototrophic bacterium isolated from a hot spring.</title>
        <authorList>
            <person name="Muramatsu S."/>
            <person name="Haruta S."/>
            <person name="Hirose S."/>
            <person name="Hanada S."/>
        </authorList>
    </citation>
    <scope>NUCLEOTIDE SEQUENCE</scope>
    <source>
        <strain evidence="6">N10</strain>
    </source>
</reference>
<evidence type="ECO:0000313" key="7">
    <source>
        <dbReference type="Proteomes" id="UP000826300"/>
    </source>
</evidence>
<dbReference type="Proteomes" id="UP000826300">
    <property type="component" value="Chromosome"/>
</dbReference>
<evidence type="ECO:0000256" key="3">
    <source>
        <dbReference type="ARBA" id="ARBA00022989"/>
    </source>
</evidence>
<protein>
    <submittedName>
        <fullName evidence="6">MAPEG family protein</fullName>
    </submittedName>
</protein>
<organism evidence="6 7">
    <name type="scientific">Neotabrizicola shimadae</name>
    <dbReference type="NCBI Taxonomy" id="2807096"/>
    <lineage>
        <taxon>Bacteria</taxon>
        <taxon>Pseudomonadati</taxon>
        <taxon>Pseudomonadota</taxon>
        <taxon>Alphaproteobacteria</taxon>
        <taxon>Rhodobacterales</taxon>
        <taxon>Paracoccaceae</taxon>
        <taxon>Neotabrizicola</taxon>
    </lineage>
</organism>
<dbReference type="EMBL" id="CP069370">
    <property type="protein sequence ID" value="QYZ69918.1"/>
    <property type="molecule type" value="Genomic_DNA"/>
</dbReference>
<keyword evidence="7" id="KW-1185">Reference proteome</keyword>
<dbReference type="InterPro" id="IPR001129">
    <property type="entry name" value="Membr-assoc_MAPEG"/>
</dbReference>
<feature type="transmembrane region" description="Helical" evidence="5">
    <location>
        <begin position="69"/>
        <end position="97"/>
    </location>
</feature>
<evidence type="ECO:0000256" key="5">
    <source>
        <dbReference type="SAM" id="Phobius"/>
    </source>
</evidence>
<feature type="transmembrane region" description="Helical" evidence="5">
    <location>
        <begin position="6"/>
        <end position="27"/>
    </location>
</feature>
<keyword evidence="2 5" id="KW-0812">Transmembrane</keyword>
<dbReference type="PANTHER" id="PTHR35371:SF1">
    <property type="entry name" value="BLR7753 PROTEIN"/>
    <property type="match status" value="1"/>
</dbReference>
<accession>A0A8G0ZTN4</accession>
<dbReference type="InterPro" id="IPR023352">
    <property type="entry name" value="MAPEG-like_dom_sf"/>
</dbReference>
<keyword evidence="3 5" id="KW-1133">Transmembrane helix</keyword>
<evidence type="ECO:0000313" key="6">
    <source>
        <dbReference type="EMBL" id="QYZ69918.1"/>
    </source>
</evidence>
<proteinExistence type="predicted"/>
<evidence type="ECO:0000256" key="4">
    <source>
        <dbReference type="ARBA" id="ARBA00023136"/>
    </source>
</evidence>
<gene>
    <name evidence="6" type="ORF">JO391_19895</name>
</gene>
<comment type="subcellular location">
    <subcellularLocation>
        <location evidence="1">Membrane</location>
    </subcellularLocation>
</comment>
<evidence type="ECO:0000256" key="1">
    <source>
        <dbReference type="ARBA" id="ARBA00004370"/>
    </source>
</evidence>
<evidence type="ECO:0000256" key="2">
    <source>
        <dbReference type="ARBA" id="ARBA00022692"/>
    </source>
</evidence>
<dbReference type="GO" id="GO:0016020">
    <property type="term" value="C:membrane"/>
    <property type="evidence" value="ECO:0007669"/>
    <property type="project" value="UniProtKB-SubCell"/>
</dbReference>
<sequence length="135" mass="14464">MTDAGLTPELAALTAAAVVHFVTIFAAQRALERDVGHDGNTGTREGIEDRLSPRTQRLRRATANFTENIGPFIIAVLVVVLAGKTSLLTAALAWAFVAARALYVPAYALGWVPWRSFIWFAGFLATAALLLIGVL</sequence>